<dbReference type="Proteomes" id="UP000652219">
    <property type="component" value="Unassembled WGS sequence"/>
</dbReference>
<dbReference type="GO" id="GO:0031145">
    <property type="term" value="P:anaphase-promoting complex-dependent catabolic process"/>
    <property type="evidence" value="ECO:0007669"/>
    <property type="project" value="InterPro"/>
</dbReference>
<feature type="compositionally biased region" description="Low complexity" evidence="2">
    <location>
        <begin position="120"/>
        <end position="133"/>
    </location>
</feature>
<protein>
    <recommendedName>
        <fullName evidence="5">Anaphase-promoting complex, subunit CDC26</fullName>
    </recommendedName>
</protein>
<sequence>MLRRPATTLAITAEDIAAYEDRRARETMLRERQVLMQAQQQQQEHQQQRILQQQLAPQGLSSSPQRGHTPAEIHQLQQMQQAARFQQQQMQQQDADMTAESLQDYDEEQQEELLRRQQDMMRAQRGQQRAGLQTTPTPGDGGRGGRSREERIGVGRRGR</sequence>
<feature type="region of interest" description="Disordered" evidence="2">
    <location>
        <begin position="37"/>
        <end position="159"/>
    </location>
</feature>
<evidence type="ECO:0000256" key="2">
    <source>
        <dbReference type="SAM" id="MobiDB-lite"/>
    </source>
</evidence>
<reference evidence="3 4" key="1">
    <citation type="journal article" date="2020" name="Phytopathology">
        <title>Genome Sequence Resources of Colletotrichum truncatum, C. plurivorum, C. musicola, and C. sojae: Four Species Pathogenic to Soybean (Glycine max).</title>
        <authorList>
            <person name="Rogerio F."/>
            <person name="Boufleur T.R."/>
            <person name="Ciampi-Guillardi M."/>
            <person name="Sukno S.A."/>
            <person name="Thon M.R."/>
            <person name="Massola Junior N.S."/>
            <person name="Baroncelli R."/>
        </authorList>
    </citation>
    <scope>NUCLEOTIDE SEQUENCE [LARGE SCALE GENOMIC DNA]</scope>
    <source>
        <strain evidence="3 4">LFN0009</strain>
    </source>
</reference>
<accession>A0A8H6MJU2</accession>
<name>A0A8H6MJU2_9PEZI</name>
<comment type="caution">
    <text evidence="3">The sequence shown here is derived from an EMBL/GenBank/DDBJ whole genome shotgun (WGS) entry which is preliminary data.</text>
</comment>
<dbReference type="GO" id="GO:0005680">
    <property type="term" value="C:anaphase-promoting complex"/>
    <property type="evidence" value="ECO:0007669"/>
    <property type="project" value="InterPro"/>
</dbReference>
<feature type="compositionally biased region" description="Low complexity" evidence="2">
    <location>
        <begin position="37"/>
        <end position="58"/>
    </location>
</feature>
<gene>
    <name evidence="3" type="ORF">CSOJ01_13831</name>
</gene>
<dbReference type="Pfam" id="PF10471">
    <property type="entry name" value="ANAPC_CDC26"/>
    <property type="match status" value="1"/>
</dbReference>
<evidence type="ECO:0008006" key="5">
    <source>
        <dbReference type="Google" id="ProtNLM"/>
    </source>
</evidence>
<proteinExistence type="predicted"/>
<keyword evidence="4" id="KW-1185">Reference proteome</keyword>
<dbReference type="EMBL" id="WIGN01000423">
    <property type="protein sequence ID" value="KAF6793783.1"/>
    <property type="molecule type" value="Genomic_DNA"/>
</dbReference>
<dbReference type="AlphaFoldDB" id="A0A8H6MJU2"/>
<evidence type="ECO:0000313" key="4">
    <source>
        <dbReference type="Proteomes" id="UP000652219"/>
    </source>
</evidence>
<dbReference type="InterPro" id="IPR018860">
    <property type="entry name" value="APC_suCDC26"/>
</dbReference>
<evidence type="ECO:0000313" key="3">
    <source>
        <dbReference type="EMBL" id="KAF6793783.1"/>
    </source>
</evidence>
<feature type="compositionally biased region" description="Low complexity" evidence="2">
    <location>
        <begin position="75"/>
        <end position="93"/>
    </location>
</feature>
<organism evidence="3 4">
    <name type="scientific">Colletotrichum sojae</name>
    <dbReference type="NCBI Taxonomy" id="2175907"/>
    <lineage>
        <taxon>Eukaryota</taxon>
        <taxon>Fungi</taxon>
        <taxon>Dikarya</taxon>
        <taxon>Ascomycota</taxon>
        <taxon>Pezizomycotina</taxon>
        <taxon>Sordariomycetes</taxon>
        <taxon>Hypocreomycetidae</taxon>
        <taxon>Glomerellales</taxon>
        <taxon>Glomerellaceae</taxon>
        <taxon>Colletotrichum</taxon>
        <taxon>Colletotrichum orchidearum species complex</taxon>
    </lineage>
</organism>
<keyword evidence="1" id="KW-0833">Ubl conjugation pathway</keyword>
<evidence type="ECO:0000256" key="1">
    <source>
        <dbReference type="ARBA" id="ARBA00022786"/>
    </source>
</evidence>